<dbReference type="EMBL" id="JAERRA010000002">
    <property type="protein sequence ID" value="MBL0720774.1"/>
    <property type="molecule type" value="Genomic_DNA"/>
</dbReference>
<feature type="transmembrane region" description="Helical" evidence="8">
    <location>
        <begin position="263"/>
        <end position="285"/>
    </location>
</feature>
<keyword evidence="7 8" id="KW-0472">Membrane</keyword>
<dbReference type="InterPro" id="IPR038731">
    <property type="entry name" value="RgtA/B/C-like"/>
</dbReference>
<reference evidence="10 11" key="1">
    <citation type="submission" date="2021-01" db="EMBL/GenBank/DDBJ databases">
        <title>Piscinibacter sp. Jin2 Genome sequencing and assembly.</title>
        <authorList>
            <person name="Kim I."/>
        </authorList>
    </citation>
    <scope>NUCLEOTIDE SEQUENCE [LARGE SCALE GENOMIC DNA]</scope>
    <source>
        <strain evidence="10 11">Jin2</strain>
    </source>
</reference>
<evidence type="ECO:0000256" key="4">
    <source>
        <dbReference type="ARBA" id="ARBA00022679"/>
    </source>
</evidence>
<dbReference type="PANTHER" id="PTHR33908">
    <property type="entry name" value="MANNOSYLTRANSFERASE YKCB-RELATED"/>
    <property type="match status" value="1"/>
</dbReference>
<dbReference type="Proteomes" id="UP000643207">
    <property type="component" value="Unassembled WGS sequence"/>
</dbReference>
<keyword evidence="5 8" id="KW-0812">Transmembrane</keyword>
<evidence type="ECO:0000256" key="3">
    <source>
        <dbReference type="ARBA" id="ARBA00022676"/>
    </source>
</evidence>
<feature type="transmembrane region" description="Helical" evidence="8">
    <location>
        <begin position="372"/>
        <end position="390"/>
    </location>
</feature>
<evidence type="ECO:0000256" key="2">
    <source>
        <dbReference type="ARBA" id="ARBA00022475"/>
    </source>
</evidence>
<feature type="transmembrane region" description="Helical" evidence="8">
    <location>
        <begin position="12"/>
        <end position="30"/>
    </location>
</feature>
<dbReference type="RefSeq" id="WP_201827477.1">
    <property type="nucleotide sequence ID" value="NZ_JAERRA010000002.1"/>
</dbReference>
<dbReference type="PANTHER" id="PTHR33908:SF11">
    <property type="entry name" value="MEMBRANE PROTEIN"/>
    <property type="match status" value="1"/>
</dbReference>
<evidence type="ECO:0000256" key="1">
    <source>
        <dbReference type="ARBA" id="ARBA00004651"/>
    </source>
</evidence>
<keyword evidence="4" id="KW-0808">Transferase</keyword>
<keyword evidence="2" id="KW-1003">Cell membrane</keyword>
<protein>
    <submittedName>
        <fullName evidence="10">Glycosyltransferase family 39 protein</fullName>
    </submittedName>
</protein>
<sequence>MHAPASSHDPTAARQAWALALGLALLYFGAQVLTRLAASPALELDEAEQALWTQSWAWGHGPQPPLYTWLQQLVFLLTGPSLLGLSLLKNLLLATTYLALWRAGLKLMPAPLAATTALMPLLMLQIGWESQRDLTHSVLVTTVAALTVLASLRLLEAPQRLGRWALLGLLVGAGLLSKYSYAGFALAWFAALAWLPAGRAALRQWGAWAGLLLAAGLAGALLAPHGLWLLDHGEAARAHAAGKLAGAAAPDALARLLGMGRGLLGALLAAVAGLMPLGLVLLLVLGPRGLRSAWQAPVAEATARSQRALARALGGLYLLTMALFFAALVILGGATQFKERWLMPFLLPLPLLFFASLPALQGHPRRRWLHRLAALAAVIWLAGIGLRTWVAGERNRPDELNEPLAALVQGLHAAGAVPAGPFTVISSDRVLAGGLRLALPQARVEVRRPDEPPAALPAGPLLWVGRGADVKAASAALPQGLPPRQHWTLPVHPRGPGRVSYAAAWRDAGAGPGP</sequence>
<accession>A0A9X0XFH8</accession>
<feature type="transmembrane region" description="Helical" evidence="8">
    <location>
        <begin position="107"/>
        <end position="128"/>
    </location>
</feature>
<dbReference type="InterPro" id="IPR050297">
    <property type="entry name" value="LipidA_mod_glycosyltrf_83"/>
</dbReference>
<evidence type="ECO:0000256" key="5">
    <source>
        <dbReference type="ARBA" id="ARBA00022692"/>
    </source>
</evidence>
<dbReference type="GO" id="GO:0005886">
    <property type="term" value="C:plasma membrane"/>
    <property type="evidence" value="ECO:0007669"/>
    <property type="project" value="UniProtKB-SubCell"/>
</dbReference>
<evidence type="ECO:0000313" key="11">
    <source>
        <dbReference type="Proteomes" id="UP000643207"/>
    </source>
</evidence>
<feature type="transmembrane region" description="Helical" evidence="8">
    <location>
        <begin position="134"/>
        <end position="154"/>
    </location>
</feature>
<organism evidence="10 11">
    <name type="scientific">Aquariibacter lacus</name>
    <dbReference type="NCBI Taxonomy" id="2801332"/>
    <lineage>
        <taxon>Bacteria</taxon>
        <taxon>Pseudomonadati</taxon>
        <taxon>Pseudomonadota</taxon>
        <taxon>Betaproteobacteria</taxon>
        <taxon>Burkholderiales</taxon>
        <taxon>Sphaerotilaceae</taxon>
        <taxon>Aquariibacter</taxon>
    </lineage>
</organism>
<comment type="caution">
    <text evidence="10">The sequence shown here is derived from an EMBL/GenBank/DDBJ whole genome shotgun (WGS) entry which is preliminary data.</text>
</comment>
<keyword evidence="11" id="KW-1185">Reference proteome</keyword>
<evidence type="ECO:0000313" key="10">
    <source>
        <dbReference type="EMBL" id="MBL0720774.1"/>
    </source>
</evidence>
<dbReference type="GO" id="GO:0016763">
    <property type="term" value="F:pentosyltransferase activity"/>
    <property type="evidence" value="ECO:0007669"/>
    <property type="project" value="TreeGrafter"/>
</dbReference>
<keyword evidence="6 8" id="KW-1133">Transmembrane helix</keyword>
<dbReference type="GO" id="GO:0009103">
    <property type="term" value="P:lipopolysaccharide biosynthetic process"/>
    <property type="evidence" value="ECO:0007669"/>
    <property type="project" value="UniProtKB-ARBA"/>
</dbReference>
<feature type="transmembrane region" description="Helical" evidence="8">
    <location>
        <begin position="73"/>
        <end position="100"/>
    </location>
</feature>
<evidence type="ECO:0000259" key="9">
    <source>
        <dbReference type="Pfam" id="PF13231"/>
    </source>
</evidence>
<feature type="transmembrane region" description="Helical" evidence="8">
    <location>
        <begin position="209"/>
        <end position="230"/>
    </location>
</feature>
<dbReference type="AlphaFoldDB" id="A0A9X0XFH8"/>
<name>A0A9X0XFH8_9BURK</name>
<comment type="subcellular location">
    <subcellularLocation>
        <location evidence="1">Cell membrane</location>
        <topology evidence="1">Multi-pass membrane protein</topology>
    </subcellularLocation>
</comment>
<gene>
    <name evidence="10" type="ORF">JI742_12845</name>
</gene>
<keyword evidence="3" id="KW-0328">Glycosyltransferase</keyword>
<evidence type="ECO:0000256" key="7">
    <source>
        <dbReference type="ARBA" id="ARBA00023136"/>
    </source>
</evidence>
<evidence type="ECO:0000256" key="6">
    <source>
        <dbReference type="ARBA" id="ARBA00022989"/>
    </source>
</evidence>
<evidence type="ECO:0000256" key="8">
    <source>
        <dbReference type="SAM" id="Phobius"/>
    </source>
</evidence>
<proteinExistence type="predicted"/>
<feature type="transmembrane region" description="Helical" evidence="8">
    <location>
        <begin position="314"/>
        <end position="335"/>
    </location>
</feature>
<dbReference type="Pfam" id="PF13231">
    <property type="entry name" value="PMT_2"/>
    <property type="match status" value="1"/>
</dbReference>
<feature type="transmembrane region" description="Helical" evidence="8">
    <location>
        <begin position="341"/>
        <end position="360"/>
    </location>
</feature>
<feature type="domain" description="Glycosyltransferase RgtA/B/C/D-like" evidence="9">
    <location>
        <begin position="63"/>
        <end position="215"/>
    </location>
</feature>